<gene>
    <name evidence="4" type="primary">syt18b</name>
</gene>
<accession>A0A6P7MQY9</accession>
<dbReference type="KEGG" id="bspl:114857203"/>
<feature type="region of interest" description="Disordered" evidence="1">
    <location>
        <begin position="89"/>
        <end position="153"/>
    </location>
</feature>
<dbReference type="Proteomes" id="UP000515150">
    <property type="component" value="Chromosome 6"/>
</dbReference>
<sequence>MPHHDDEYPDQPVWQSVLLFCCKGMIEGIMVILFFWLLVQVLFTKHLEVHLQVLLLVGLIVFCLSLMLGCVLCWRKSQICAVENKHPVTSAAAPPEPVTFAQDPPPSATAAKRQQQEEDLVEYPSTFTSPGPSELEFTAQPPGASNRRDRSRISFSLRRLSTPPLTSPLYKPIGAGHASRLALPTLGLFSKTRAALQRRCTIAGDRASCNEHSRLTAVSASMSEEPVPLTPLTYGSGAGCRRAPPPKPCLHLIMGFAPEQQVLTVTVLSVSGTPHTLEDLWVLGSLPPLHPRPTQACARGDPGREAGSLGLALKVSSVEELQRCTLKIAVHAREPNGPGGAALGEAEADCGGRDWLAERCFHVLQELSTNTGAPRKGPVPDDGGRRCPPQILVLLHYQALARRIKAAIIRVANLDELVHASAGADYNVVINLHHDGAVISRRQTKGGSSAVLNTSFLFDVPEGNISQLQLMMEFIVVQDICRDQVLGRVVVGAEAADAGRAHWRDTCSLQGEQVRWHTLQPEPQQSSDSYAGNAV</sequence>
<dbReference type="GO" id="GO:0005544">
    <property type="term" value="F:calcium-dependent phospholipid binding"/>
    <property type="evidence" value="ECO:0007669"/>
    <property type="project" value="TreeGrafter"/>
</dbReference>
<dbReference type="GO" id="GO:0048791">
    <property type="term" value="P:calcium ion-regulated exocytosis of neurotransmitter"/>
    <property type="evidence" value="ECO:0007669"/>
    <property type="project" value="TreeGrafter"/>
</dbReference>
<reference evidence="4" key="1">
    <citation type="submission" date="2025-08" db="UniProtKB">
        <authorList>
            <consortium name="RefSeq"/>
        </authorList>
    </citation>
    <scope>IDENTIFICATION</scope>
</reference>
<feature type="transmembrane region" description="Helical" evidence="2">
    <location>
        <begin position="51"/>
        <end position="74"/>
    </location>
</feature>
<dbReference type="CTD" id="100317018"/>
<proteinExistence type="predicted"/>
<evidence type="ECO:0000256" key="2">
    <source>
        <dbReference type="SAM" id="Phobius"/>
    </source>
</evidence>
<dbReference type="GO" id="GO:0030276">
    <property type="term" value="F:clathrin binding"/>
    <property type="evidence" value="ECO:0007669"/>
    <property type="project" value="TreeGrafter"/>
</dbReference>
<dbReference type="GO" id="GO:0005509">
    <property type="term" value="F:calcium ion binding"/>
    <property type="evidence" value="ECO:0007669"/>
    <property type="project" value="TreeGrafter"/>
</dbReference>
<name>A0A6P7MQY9_BETSP</name>
<dbReference type="Gene3D" id="2.60.40.150">
    <property type="entry name" value="C2 domain"/>
    <property type="match status" value="1"/>
</dbReference>
<keyword evidence="2" id="KW-0812">Transmembrane</keyword>
<dbReference type="GO" id="GO:0030424">
    <property type="term" value="C:axon"/>
    <property type="evidence" value="ECO:0007669"/>
    <property type="project" value="TreeGrafter"/>
</dbReference>
<keyword evidence="2" id="KW-0472">Membrane</keyword>
<dbReference type="PANTHER" id="PTHR10024">
    <property type="entry name" value="SYNAPTOTAGMIN"/>
    <property type="match status" value="1"/>
</dbReference>
<dbReference type="PANTHER" id="PTHR10024:SF351">
    <property type="entry name" value="SYNAPTOTAGMIN-4-LIKE"/>
    <property type="match status" value="1"/>
</dbReference>
<dbReference type="GO" id="GO:0098793">
    <property type="term" value="C:presynapse"/>
    <property type="evidence" value="ECO:0007669"/>
    <property type="project" value="GOC"/>
</dbReference>
<dbReference type="GO" id="GO:0006906">
    <property type="term" value="P:vesicle fusion"/>
    <property type="evidence" value="ECO:0007669"/>
    <property type="project" value="TreeGrafter"/>
</dbReference>
<dbReference type="GeneID" id="114857203"/>
<dbReference type="InParanoid" id="A0A6P7MQY9"/>
<dbReference type="SUPFAM" id="SSF49562">
    <property type="entry name" value="C2 domain (Calcium/lipid-binding domain, CaLB)"/>
    <property type="match status" value="1"/>
</dbReference>
<dbReference type="GO" id="GO:0070382">
    <property type="term" value="C:exocytic vesicle"/>
    <property type="evidence" value="ECO:0007669"/>
    <property type="project" value="TreeGrafter"/>
</dbReference>
<dbReference type="OrthoDB" id="5915960at2759"/>
<dbReference type="RefSeq" id="XP_029009277.1">
    <property type="nucleotide sequence ID" value="XM_029153444.3"/>
</dbReference>
<evidence type="ECO:0000256" key="1">
    <source>
        <dbReference type="SAM" id="MobiDB-lite"/>
    </source>
</evidence>
<dbReference type="GO" id="GO:0001786">
    <property type="term" value="F:phosphatidylserine binding"/>
    <property type="evidence" value="ECO:0007669"/>
    <property type="project" value="TreeGrafter"/>
</dbReference>
<keyword evidence="2" id="KW-1133">Transmembrane helix</keyword>
<feature type="transmembrane region" description="Helical" evidence="2">
    <location>
        <begin position="17"/>
        <end position="39"/>
    </location>
</feature>
<dbReference type="AlphaFoldDB" id="A0A6P7MQY9"/>
<dbReference type="GO" id="GO:0005886">
    <property type="term" value="C:plasma membrane"/>
    <property type="evidence" value="ECO:0007669"/>
    <property type="project" value="TreeGrafter"/>
</dbReference>
<evidence type="ECO:0000313" key="3">
    <source>
        <dbReference type="Proteomes" id="UP000515150"/>
    </source>
</evidence>
<evidence type="ECO:0000313" key="4">
    <source>
        <dbReference type="RefSeq" id="XP_029009277.1"/>
    </source>
</evidence>
<keyword evidence="3" id="KW-1185">Reference proteome</keyword>
<protein>
    <submittedName>
        <fullName evidence="4">Uncharacterized protein syt18b</fullName>
    </submittedName>
</protein>
<organism evidence="3 4">
    <name type="scientific">Betta splendens</name>
    <name type="common">Siamese fighting fish</name>
    <dbReference type="NCBI Taxonomy" id="158456"/>
    <lineage>
        <taxon>Eukaryota</taxon>
        <taxon>Metazoa</taxon>
        <taxon>Chordata</taxon>
        <taxon>Craniata</taxon>
        <taxon>Vertebrata</taxon>
        <taxon>Euteleostomi</taxon>
        <taxon>Actinopterygii</taxon>
        <taxon>Neopterygii</taxon>
        <taxon>Teleostei</taxon>
        <taxon>Neoteleostei</taxon>
        <taxon>Acanthomorphata</taxon>
        <taxon>Anabantaria</taxon>
        <taxon>Anabantiformes</taxon>
        <taxon>Anabantoidei</taxon>
        <taxon>Osphronemidae</taxon>
        <taxon>Betta</taxon>
    </lineage>
</organism>
<dbReference type="InterPro" id="IPR035892">
    <property type="entry name" value="C2_domain_sf"/>
</dbReference>
<dbReference type="GO" id="GO:0000149">
    <property type="term" value="F:SNARE binding"/>
    <property type="evidence" value="ECO:0007669"/>
    <property type="project" value="TreeGrafter"/>
</dbReference>